<feature type="non-terminal residue" evidence="2">
    <location>
        <position position="1"/>
    </location>
</feature>
<dbReference type="Gene3D" id="3.30.420.10">
    <property type="entry name" value="Ribonuclease H-like superfamily/Ribonuclease H"/>
    <property type="match status" value="1"/>
</dbReference>
<keyword evidence="3" id="KW-1185">Reference proteome</keyword>
<evidence type="ECO:0000313" key="3">
    <source>
        <dbReference type="Proteomes" id="UP000307756"/>
    </source>
</evidence>
<proteinExistence type="predicted"/>
<dbReference type="GO" id="GO:0015074">
    <property type="term" value="P:DNA integration"/>
    <property type="evidence" value="ECO:0007669"/>
    <property type="project" value="InterPro"/>
</dbReference>
<dbReference type="InterPro" id="IPR012337">
    <property type="entry name" value="RNaseH-like_sf"/>
</dbReference>
<comment type="caution">
    <text evidence="2">The sequence shown here is derived from an EMBL/GenBank/DDBJ whole genome shotgun (WGS) entry which is preliminary data.</text>
</comment>
<evidence type="ECO:0000259" key="1">
    <source>
        <dbReference type="PROSITE" id="PS50994"/>
    </source>
</evidence>
<dbReference type="RefSeq" id="WP_136833903.1">
    <property type="nucleotide sequence ID" value="NZ_SWBM01000031.1"/>
</dbReference>
<evidence type="ECO:0000313" key="2">
    <source>
        <dbReference type="EMBL" id="TKC12032.1"/>
    </source>
</evidence>
<dbReference type="GO" id="GO:0003676">
    <property type="term" value="F:nucleic acid binding"/>
    <property type="evidence" value="ECO:0007669"/>
    <property type="project" value="InterPro"/>
</dbReference>
<feature type="domain" description="Integrase catalytic" evidence="1">
    <location>
        <begin position="139"/>
        <end position="301"/>
    </location>
</feature>
<dbReference type="PROSITE" id="PS50994">
    <property type="entry name" value="INTEGRASE"/>
    <property type="match status" value="1"/>
</dbReference>
<dbReference type="Gene3D" id="1.10.340.70">
    <property type="match status" value="1"/>
</dbReference>
<accession>A0A4V5P089</accession>
<organism evidence="2 3">
    <name type="scientific">Robertmurraya kyonggiensis</name>
    <dbReference type="NCBI Taxonomy" id="1037680"/>
    <lineage>
        <taxon>Bacteria</taxon>
        <taxon>Bacillati</taxon>
        <taxon>Bacillota</taxon>
        <taxon>Bacilli</taxon>
        <taxon>Bacillales</taxon>
        <taxon>Bacillaceae</taxon>
        <taxon>Robertmurraya</taxon>
    </lineage>
</organism>
<dbReference type="Proteomes" id="UP000307756">
    <property type="component" value="Unassembled WGS sequence"/>
</dbReference>
<protein>
    <submittedName>
        <fullName evidence="2">Transposase family protein</fullName>
    </submittedName>
</protein>
<dbReference type="EMBL" id="SWBM01000031">
    <property type="protein sequence ID" value="TKC12032.1"/>
    <property type="molecule type" value="Genomic_DNA"/>
</dbReference>
<gene>
    <name evidence="2" type="ORF">FA727_23655</name>
</gene>
<sequence>DDTTSAPEVMLIDATWSAPIIDYILHDKLPAEKAEAQQIVRRSKSYVIIGDTLYRRGARSGALMKCVSQQEGVNILEEIHAGECGNHAASRTIVGKAFRAGFYWPTALHDAEEIVRHCKGCQYFAHHSHQPAHKIKLIPPSWPFACWGLDMIGKLPRAPGGFEYCFVAIDKFSKWIEVFPVVKPTSEKAVQFLQELILRFGIPHQIITDLGTTFTGNKFWDYCEDRSIEVSYASVAHPRANGQVERANGMLLDGLKARMERTLKKAEGRWMKELFPVVWGLRSQPSKATGQSPFFLVYGSEAVLPVDVMHGAPRVEEFQEAMADEQRMLEVDTAEEVRLAALLHNAAYLQGIRRFHDKNVKTRSFQIGDLVLRRIQNTAGHSKLTSPWDGPFLVSKVLKPGTYRLQTEDGVELPNPWNIEHLRKFYA</sequence>
<dbReference type="PANTHER" id="PTHR48475">
    <property type="entry name" value="RIBONUCLEASE H"/>
    <property type="match status" value="1"/>
</dbReference>
<dbReference type="InterPro" id="IPR001584">
    <property type="entry name" value="Integrase_cat-core"/>
</dbReference>
<dbReference type="AlphaFoldDB" id="A0A4V5P089"/>
<dbReference type="PANTHER" id="PTHR48475:SF1">
    <property type="entry name" value="RNASE H TYPE-1 DOMAIN-CONTAINING PROTEIN"/>
    <property type="match status" value="1"/>
</dbReference>
<dbReference type="SUPFAM" id="SSF53098">
    <property type="entry name" value="Ribonuclease H-like"/>
    <property type="match status" value="1"/>
</dbReference>
<reference evidence="2 3" key="1">
    <citation type="journal article" date="2011" name="J. Microbiol.">
        <title>Bacillus kyonggiensis sp. nov., isolated from soil of a lettuce field.</title>
        <authorList>
            <person name="Dong K."/>
            <person name="Lee S."/>
        </authorList>
    </citation>
    <scope>NUCLEOTIDE SEQUENCE [LARGE SCALE GENOMIC DNA]</scope>
    <source>
        <strain evidence="2 3">NB22</strain>
    </source>
</reference>
<dbReference type="InterPro" id="IPR036397">
    <property type="entry name" value="RNaseH_sf"/>
</dbReference>
<dbReference type="Pfam" id="PF00665">
    <property type="entry name" value="rve"/>
    <property type="match status" value="1"/>
</dbReference>
<name>A0A4V5P089_9BACI</name>